<comment type="caution">
    <text evidence="1">The sequence shown here is derived from an EMBL/GenBank/DDBJ whole genome shotgun (WGS) entry which is preliminary data.</text>
</comment>
<dbReference type="AlphaFoldDB" id="A0A1Z8AXD5"/>
<dbReference type="EMBL" id="MAAX01000110">
    <property type="protein sequence ID" value="OUS14990.1"/>
    <property type="molecule type" value="Genomic_DNA"/>
</dbReference>
<dbReference type="RefSeq" id="WP_303686705.1">
    <property type="nucleotide sequence ID" value="NZ_CAJXYO010000015.1"/>
</dbReference>
<organism evidence="1 2">
    <name type="scientific">Nonlabens dokdonensis</name>
    <dbReference type="NCBI Taxonomy" id="328515"/>
    <lineage>
        <taxon>Bacteria</taxon>
        <taxon>Pseudomonadati</taxon>
        <taxon>Bacteroidota</taxon>
        <taxon>Flavobacteriia</taxon>
        <taxon>Flavobacteriales</taxon>
        <taxon>Flavobacteriaceae</taxon>
        <taxon>Nonlabens</taxon>
    </lineage>
</organism>
<accession>A0A1Z8AXD5</accession>
<evidence type="ECO:0000313" key="2">
    <source>
        <dbReference type="Proteomes" id="UP000196102"/>
    </source>
</evidence>
<proteinExistence type="predicted"/>
<protein>
    <recommendedName>
        <fullName evidence="3">IrrE N-terminal-like domain-containing protein</fullName>
    </recommendedName>
</protein>
<reference evidence="2" key="1">
    <citation type="journal article" date="2017" name="Proc. Natl. Acad. Sci. U.S.A.">
        <title>Simulation of Deepwater Horizon oil plume reveals substrate specialization within a complex community of hydrocarbon-degraders.</title>
        <authorList>
            <person name="Hu P."/>
            <person name="Dubinsky E.A."/>
            <person name="Probst A.J."/>
            <person name="Wang J."/>
            <person name="Sieber C.M.K."/>
            <person name="Tom L.M."/>
            <person name="Gardinali P."/>
            <person name="Banfield J.F."/>
            <person name="Atlas R.M."/>
            <person name="Andersen G.L."/>
        </authorList>
    </citation>
    <scope>NUCLEOTIDE SEQUENCE [LARGE SCALE GENOMIC DNA]</scope>
</reference>
<sequence>MSQHNLEIIISFLNEIGIEVKETPLSQDTFLPGLSLLGCSILIDYDRLKFPGDLLHEAGHIAVTEESKRKFIGTENMKKEWPTDADEITAILWSFAACRHLNFDLKIVFHDDGYKKQSQWLIDQFENENYLGLPMLEWMNMTTAAQFPSMTKWLR</sequence>
<gene>
    <name evidence="1" type="ORF">A9Q93_07050</name>
</gene>
<evidence type="ECO:0008006" key="3">
    <source>
        <dbReference type="Google" id="ProtNLM"/>
    </source>
</evidence>
<dbReference type="Proteomes" id="UP000196102">
    <property type="component" value="Unassembled WGS sequence"/>
</dbReference>
<evidence type="ECO:0000313" key="1">
    <source>
        <dbReference type="EMBL" id="OUS14990.1"/>
    </source>
</evidence>
<name>A0A1Z8AXD5_9FLAO</name>